<dbReference type="PROSITE" id="PS51257">
    <property type="entry name" value="PROKAR_LIPOPROTEIN"/>
    <property type="match status" value="1"/>
</dbReference>
<reference evidence="1 2" key="1">
    <citation type="journal article" date="2015" name="Stand. Genomic Sci.">
        <title>Genomic Encyclopedia of Bacterial and Archaeal Type Strains, Phase III: the genomes of soil and plant-associated and newly described type strains.</title>
        <authorList>
            <person name="Whitman W.B."/>
            <person name="Woyke T."/>
            <person name="Klenk H.P."/>
            <person name="Zhou Y."/>
            <person name="Lilburn T.G."/>
            <person name="Beck B.J."/>
            <person name="De Vos P."/>
            <person name="Vandamme P."/>
            <person name="Eisen J.A."/>
            <person name="Garrity G."/>
            <person name="Hugenholtz P."/>
            <person name="Kyrpides N.C."/>
        </authorList>
    </citation>
    <scope>NUCLEOTIDE SEQUENCE [LARGE SCALE GENOMIC DNA]</scope>
    <source>
        <strain evidence="1 2">CGMCC 1.6858</strain>
    </source>
</reference>
<keyword evidence="2" id="KW-1185">Reference proteome</keyword>
<dbReference type="EMBL" id="VLKY01000008">
    <property type="protein sequence ID" value="TWI53372.1"/>
    <property type="molecule type" value="Genomic_DNA"/>
</dbReference>
<evidence type="ECO:0000313" key="1">
    <source>
        <dbReference type="EMBL" id="TWI53372.1"/>
    </source>
</evidence>
<dbReference type="Proteomes" id="UP000316905">
    <property type="component" value="Unassembled WGS sequence"/>
</dbReference>
<organism evidence="1 2">
    <name type="scientific">Pseudomonas duriflava</name>
    <dbReference type="NCBI Taxonomy" id="459528"/>
    <lineage>
        <taxon>Bacteria</taxon>
        <taxon>Pseudomonadati</taxon>
        <taxon>Pseudomonadota</taxon>
        <taxon>Gammaproteobacteria</taxon>
        <taxon>Pseudomonadales</taxon>
        <taxon>Pseudomonadaceae</taxon>
        <taxon>Pseudomonas</taxon>
    </lineage>
</organism>
<gene>
    <name evidence="1" type="ORF">IQ22_02586</name>
</gene>
<accession>A0A562Q9E1</accession>
<sequence length="228" mass="24734">MLVSRLLLPLTALAFLLAGCQSTSSNDSSSRSDEGIRLQGDLRQSGEQLLFKPCREQRYFQVSDADHTFVISDAHELAADSGANSLFADLRGQFKSGGPTGSDGVFAVSKVYRMQYTGPGCSDPHFKRITLRAGGHEPEWNVLVNSQGMVLATADQAQQAFPYLQEQLPDGSRSLSSEANGKRIELWVSPQRCIDRNTGTVQSLQAELRINGKAMPGCAYYGGAVDAR</sequence>
<name>A0A562Q9E1_9PSED</name>
<evidence type="ECO:0000313" key="2">
    <source>
        <dbReference type="Proteomes" id="UP000316905"/>
    </source>
</evidence>
<dbReference type="RefSeq" id="WP_145142334.1">
    <property type="nucleotide sequence ID" value="NZ_VLKY01000008.1"/>
</dbReference>
<protein>
    <submittedName>
        <fullName evidence="1">Putative lipoprotein</fullName>
    </submittedName>
</protein>
<dbReference type="OrthoDB" id="8776561at2"/>
<dbReference type="AlphaFoldDB" id="A0A562Q9E1"/>
<proteinExistence type="predicted"/>
<keyword evidence="1" id="KW-0449">Lipoprotein</keyword>
<comment type="caution">
    <text evidence="1">The sequence shown here is derived from an EMBL/GenBank/DDBJ whole genome shotgun (WGS) entry which is preliminary data.</text>
</comment>